<dbReference type="RefSeq" id="WP_162442974.1">
    <property type="nucleotide sequence ID" value="NZ_CP048222.1"/>
</dbReference>
<dbReference type="EMBL" id="CP048222">
    <property type="protein sequence ID" value="QHT66924.1"/>
    <property type="molecule type" value="Genomic_DNA"/>
</dbReference>
<feature type="transmembrane region" description="Helical" evidence="1">
    <location>
        <begin position="132"/>
        <end position="155"/>
    </location>
</feature>
<sequence length="158" mass="18107">MNNKIKRLIAATIDLAFISILTIPLILYFDNSNYRLWRDMTQLLFFGLFLNKDCTKGISIGKRLFNFVTIYKGRPASSLKCLIRNVTLLIYPIEALILLINPQAKRIGDYFAGTTVIKQDHSLKAIKQNSNLLLRDVLFTLLLTGLILVFVNYFYGIL</sequence>
<organism evidence="2 3">
    <name type="scientific">Rhodocytophaga rosea</name>
    <dbReference type="NCBI Taxonomy" id="2704465"/>
    <lineage>
        <taxon>Bacteria</taxon>
        <taxon>Pseudomonadati</taxon>
        <taxon>Bacteroidota</taxon>
        <taxon>Cytophagia</taxon>
        <taxon>Cytophagales</taxon>
        <taxon>Rhodocytophagaceae</taxon>
        <taxon>Rhodocytophaga</taxon>
    </lineage>
</organism>
<keyword evidence="1" id="KW-0472">Membrane</keyword>
<protein>
    <submittedName>
        <fullName evidence="2">RDD family protein</fullName>
    </submittedName>
</protein>
<name>A0A6C0GGG8_9BACT</name>
<gene>
    <name evidence="2" type="ORF">GXP67_09780</name>
</gene>
<feature type="transmembrane region" description="Helical" evidence="1">
    <location>
        <begin position="7"/>
        <end position="29"/>
    </location>
</feature>
<dbReference type="KEGG" id="rhoz:GXP67_09780"/>
<evidence type="ECO:0000313" key="2">
    <source>
        <dbReference type="EMBL" id="QHT66924.1"/>
    </source>
</evidence>
<evidence type="ECO:0000256" key="1">
    <source>
        <dbReference type="SAM" id="Phobius"/>
    </source>
</evidence>
<dbReference type="Proteomes" id="UP000480178">
    <property type="component" value="Chromosome"/>
</dbReference>
<keyword evidence="1" id="KW-1133">Transmembrane helix</keyword>
<keyword evidence="3" id="KW-1185">Reference proteome</keyword>
<accession>A0A6C0GGG8</accession>
<evidence type="ECO:0000313" key="3">
    <source>
        <dbReference type="Proteomes" id="UP000480178"/>
    </source>
</evidence>
<reference evidence="2 3" key="1">
    <citation type="submission" date="2020-01" db="EMBL/GenBank/DDBJ databases">
        <authorList>
            <person name="Kim M.K."/>
        </authorList>
    </citation>
    <scope>NUCLEOTIDE SEQUENCE [LARGE SCALE GENOMIC DNA]</scope>
    <source>
        <strain evidence="2 3">172606-1</strain>
    </source>
</reference>
<keyword evidence="1" id="KW-0812">Transmembrane</keyword>
<dbReference type="AlphaFoldDB" id="A0A6C0GGG8"/>
<proteinExistence type="predicted"/>